<dbReference type="Proteomes" id="UP000199529">
    <property type="component" value="Unassembled WGS sequence"/>
</dbReference>
<accession>A0A1H2XVK7</accession>
<dbReference type="EMBL" id="FNOK01000006">
    <property type="protein sequence ID" value="SDW96992.1"/>
    <property type="molecule type" value="Genomic_DNA"/>
</dbReference>
<sequence>MNPQQHIADARAALGAADLGEAGDPVVVLADLAAIAELLGDLAEQARRDLASWATVGPHLAQAGDHAAALTRSLQHAGGTLAYNYGAAARDGSPAAMGGVTTSAATGSSPRRSETRL</sequence>
<evidence type="ECO:0000256" key="1">
    <source>
        <dbReference type="SAM" id="MobiDB-lite"/>
    </source>
</evidence>
<protein>
    <recommendedName>
        <fullName evidence="4">Excreted virulence factor EspC, type VII ESX diderm</fullName>
    </recommendedName>
</protein>
<feature type="compositionally biased region" description="Polar residues" evidence="1">
    <location>
        <begin position="100"/>
        <end position="110"/>
    </location>
</feature>
<dbReference type="OrthoDB" id="3700699at2"/>
<proteinExistence type="predicted"/>
<evidence type="ECO:0008006" key="4">
    <source>
        <dbReference type="Google" id="ProtNLM"/>
    </source>
</evidence>
<feature type="region of interest" description="Disordered" evidence="1">
    <location>
        <begin position="92"/>
        <end position="117"/>
    </location>
</feature>
<evidence type="ECO:0000313" key="3">
    <source>
        <dbReference type="Proteomes" id="UP000199529"/>
    </source>
</evidence>
<dbReference type="AlphaFoldDB" id="A0A1H2XVK7"/>
<keyword evidence="3" id="KW-1185">Reference proteome</keyword>
<name>A0A1H2XVK7_9PSEU</name>
<evidence type="ECO:0000313" key="2">
    <source>
        <dbReference type="EMBL" id="SDW96992.1"/>
    </source>
</evidence>
<organism evidence="2 3">
    <name type="scientific">Saccharopolyspora shandongensis</name>
    <dbReference type="NCBI Taxonomy" id="418495"/>
    <lineage>
        <taxon>Bacteria</taxon>
        <taxon>Bacillati</taxon>
        <taxon>Actinomycetota</taxon>
        <taxon>Actinomycetes</taxon>
        <taxon>Pseudonocardiales</taxon>
        <taxon>Pseudonocardiaceae</taxon>
        <taxon>Saccharopolyspora</taxon>
    </lineage>
</organism>
<gene>
    <name evidence="2" type="ORF">SAMN05216215_1006215</name>
</gene>
<reference evidence="3" key="1">
    <citation type="submission" date="2016-10" db="EMBL/GenBank/DDBJ databases">
        <authorList>
            <person name="Varghese N."/>
            <person name="Submissions S."/>
        </authorList>
    </citation>
    <scope>NUCLEOTIDE SEQUENCE [LARGE SCALE GENOMIC DNA]</scope>
    <source>
        <strain evidence="3">CGMCC 4.3530</strain>
    </source>
</reference>
<dbReference type="RefSeq" id="WP_093263549.1">
    <property type="nucleotide sequence ID" value="NZ_FNOK01000006.1"/>
</dbReference>